<dbReference type="GO" id="GO:0004555">
    <property type="term" value="F:alpha,alpha-trehalase activity"/>
    <property type="evidence" value="ECO:0007669"/>
    <property type="project" value="UniProtKB-EC"/>
</dbReference>
<dbReference type="PANTHER" id="PTHR23403:SF1">
    <property type="entry name" value="TREHALASE"/>
    <property type="match status" value="1"/>
</dbReference>
<evidence type="ECO:0000256" key="2">
    <source>
        <dbReference type="ARBA" id="ARBA00005615"/>
    </source>
</evidence>
<evidence type="ECO:0000256" key="1">
    <source>
        <dbReference type="ARBA" id="ARBA00001576"/>
    </source>
</evidence>
<evidence type="ECO:0000256" key="6">
    <source>
        <dbReference type="ARBA" id="ARBA00031637"/>
    </source>
</evidence>
<dbReference type="InterPro" id="IPR012341">
    <property type="entry name" value="6hp_glycosidase-like_sf"/>
</dbReference>
<dbReference type="EMBL" id="VXIV02000839">
    <property type="protein sequence ID" value="KAF6035733.1"/>
    <property type="molecule type" value="Genomic_DNA"/>
</dbReference>
<accession>A0A7J7KBZ7</accession>
<dbReference type="InterPro" id="IPR008928">
    <property type="entry name" value="6-hairpin_glycosidase_sf"/>
</dbReference>
<dbReference type="SUPFAM" id="SSF48208">
    <property type="entry name" value="Six-hairpin glycosidases"/>
    <property type="match status" value="1"/>
</dbReference>
<dbReference type="OrthoDB" id="3542292at2759"/>
<sequence length="116" mass="13719">MITPMFTDCHGLTTAEKEGKVQRVLNYVKRTLGNLRDTRQECLPLSSCLTAVDYPNAWPPLQHMWIHSFHQSKNPEANNLASSLAEKWVTSNYMKWRPKQYMYEKVSIYIQYTYER</sequence>
<evidence type="ECO:0000256" key="4">
    <source>
        <dbReference type="ARBA" id="ARBA00019905"/>
    </source>
</evidence>
<evidence type="ECO:0000313" key="8">
    <source>
        <dbReference type="Proteomes" id="UP000593567"/>
    </source>
</evidence>
<name>A0A7J7KBZ7_BUGNE</name>
<organism evidence="7 8">
    <name type="scientific">Bugula neritina</name>
    <name type="common">Brown bryozoan</name>
    <name type="synonym">Sertularia neritina</name>
    <dbReference type="NCBI Taxonomy" id="10212"/>
    <lineage>
        <taxon>Eukaryota</taxon>
        <taxon>Metazoa</taxon>
        <taxon>Spiralia</taxon>
        <taxon>Lophotrochozoa</taxon>
        <taxon>Bryozoa</taxon>
        <taxon>Gymnolaemata</taxon>
        <taxon>Cheilostomatida</taxon>
        <taxon>Flustrina</taxon>
        <taxon>Buguloidea</taxon>
        <taxon>Bugulidae</taxon>
        <taxon>Bugula</taxon>
    </lineage>
</organism>
<evidence type="ECO:0000313" key="7">
    <source>
        <dbReference type="EMBL" id="KAF6035733.1"/>
    </source>
</evidence>
<evidence type="ECO:0000256" key="5">
    <source>
        <dbReference type="ARBA" id="ARBA00030473"/>
    </source>
</evidence>
<protein>
    <recommendedName>
        <fullName evidence="4">Trehalase</fullName>
        <ecNumber evidence="3">3.2.1.28</ecNumber>
    </recommendedName>
    <alternativeName>
        <fullName evidence="5">Alpha,alpha-trehalase</fullName>
    </alternativeName>
    <alternativeName>
        <fullName evidence="6">Alpha,alpha-trehalose glucohydrolase</fullName>
    </alternativeName>
</protein>
<comment type="similarity">
    <text evidence="2">Belongs to the glycosyl hydrolase 37 family.</text>
</comment>
<gene>
    <name evidence="7" type="ORF">EB796_005969</name>
</gene>
<keyword evidence="8" id="KW-1185">Reference proteome</keyword>
<dbReference type="Proteomes" id="UP000593567">
    <property type="component" value="Unassembled WGS sequence"/>
</dbReference>
<reference evidence="7" key="1">
    <citation type="submission" date="2020-06" db="EMBL/GenBank/DDBJ databases">
        <title>Draft genome of Bugula neritina, a colonial animal packing powerful symbionts and potential medicines.</title>
        <authorList>
            <person name="Rayko M."/>
        </authorList>
    </citation>
    <scope>NUCLEOTIDE SEQUENCE [LARGE SCALE GENOMIC DNA]</scope>
    <source>
        <strain evidence="7">Kwan_BN1</strain>
    </source>
</reference>
<dbReference type="EC" id="3.2.1.28" evidence="3"/>
<proteinExistence type="inferred from homology"/>
<dbReference type="AlphaFoldDB" id="A0A7J7KBZ7"/>
<comment type="catalytic activity">
    <reaction evidence="1">
        <text>alpha,alpha-trehalose + H2O = alpha-D-glucose + beta-D-glucose</text>
        <dbReference type="Rhea" id="RHEA:32675"/>
        <dbReference type="ChEBI" id="CHEBI:15377"/>
        <dbReference type="ChEBI" id="CHEBI:15903"/>
        <dbReference type="ChEBI" id="CHEBI:16551"/>
        <dbReference type="ChEBI" id="CHEBI:17925"/>
        <dbReference type="EC" id="3.2.1.28"/>
    </reaction>
</comment>
<dbReference type="PANTHER" id="PTHR23403">
    <property type="entry name" value="TREHALASE"/>
    <property type="match status" value="1"/>
</dbReference>
<dbReference type="Gene3D" id="1.50.10.10">
    <property type="match status" value="1"/>
</dbReference>
<dbReference type="GO" id="GO:0005993">
    <property type="term" value="P:trehalose catabolic process"/>
    <property type="evidence" value="ECO:0007669"/>
    <property type="project" value="TreeGrafter"/>
</dbReference>
<comment type="caution">
    <text evidence="7">The sequence shown here is derived from an EMBL/GenBank/DDBJ whole genome shotgun (WGS) entry which is preliminary data.</text>
</comment>
<dbReference type="Pfam" id="PF01204">
    <property type="entry name" value="Trehalase"/>
    <property type="match status" value="1"/>
</dbReference>
<dbReference type="InterPro" id="IPR001661">
    <property type="entry name" value="Glyco_hydro_37"/>
</dbReference>
<evidence type="ECO:0000256" key="3">
    <source>
        <dbReference type="ARBA" id="ARBA00012757"/>
    </source>
</evidence>